<keyword evidence="1" id="KW-1133">Transmembrane helix</keyword>
<dbReference type="EMBL" id="CP001810">
    <property type="protein sequence ID" value="ADL33877.1"/>
    <property type="molecule type" value="Genomic_DNA"/>
</dbReference>
<evidence type="ECO:0000256" key="1">
    <source>
        <dbReference type="SAM" id="Phobius"/>
    </source>
</evidence>
<evidence type="ECO:0000259" key="2">
    <source>
        <dbReference type="Pfam" id="PF02517"/>
    </source>
</evidence>
<sequence length="221" mass="25892">MRCGFTIKEFALRRLYIPLVWELLFVISTIILPMQAFHLFFVFYLGLLIYFYYFHKQFSFRKFARNLSRIKRFWIPVILTFAGLMLANDIKNRLIQPYFATVRDGTVSIITRNDILPTFFYALMMIVMKPVAEELFFRKAIISFGSKKRVFVLTLVSLILCAVTRAHGVLGIAEWILMAIPVTIAYVATRNIYISVMAHVAFEFYDNIYSIVYAVGRIMNR</sequence>
<reference evidence="3 4" key="1">
    <citation type="journal article" date="2010" name="PLoS ONE">
        <title>The glycobiome of the rumen bacterium Butyrivibrio proteoclasticus B316(T) highlights adaptation to a polysaccharide-rich environment.</title>
        <authorList>
            <person name="Kelly W.J."/>
            <person name="Leahy S.C."/>
            <person name="Altermann E."/>
            <person name="Yeoman C.J."/>
            <person name="Dunne J.C."/>
            <person name="Kong Z."/>
            <person name="Pacheco D.M."/>
            <person name="Li D."/>
            <person name="Noel S.J."/>
            <person name="Moon C.D."/>
            <person name="Cookson A.L."/>
            <person name="Attwood G.T."/>
        </authorList>
    </citation>
    <scope>NUCLEOTIDE SEQUENCE [LARGE SCALE GENOMIC DNA]</scope>
    <source>
        <strain evidence="4">ATCC 51982 / DSM 14932 / B316</strain>
    </source>
</reference>
<feature type="transmembrane region" description="Helical" evidence="1">
    <location>
        <begin position="149"/>
        <end position="166"/>
    </location>
</feature>
<feature type="transmembrane region" description="Helical" evidence="1">
    <location>
        <begin position="172"/>
        <end position="189"/>
    </location>
</feature>
<feature type="transmembrane region" description="Helical" evidence="1">
    <location>
        <begin position="37"/>
        <end position="53"/>
    </location>
</feature>
<dbReference type="Proteomes" id="UP000001299">
    <property type="component" value="Chromosome 1"/>
</dbReference>
<keyword evidence="3" id="KW-0378">Hydrolase</keyword>
<dbReference type="InterPro" id="IPR003675">
    <property type="entry name" value="Rce1/LyrA-like_dom"/>
</dbReference>
<keyword evidence="4" id="KW-1185">Reference proteome</keyword>
<evidence type="ECO:0000313" key="3">
    <source>
        <dbReference type="EMBL" id="ADL33877.1"/>
    </source>
</evidence>
<dbReference type="GO" id="GO:0080120">
    <property type="term" value="P:CAAX-box protein maturation"/>
    <property type="evidence" value="ECO:0007669"/>
    <property type="project" value="UniProtKB-ARBA"/>
</dbReference>
<evidence type="ECO:0000313" key="4">
    <source>
        <dbReference type="Proteomes" id="UP000001299"/>
    </source>
</evidence>
<feature type="transmembrane region" description="Helical" evidence="1">
    <location>
        <begin position="118"/>
        <end position="137"/>
    </location>
</feature>
<gene>
    <name evidence="3" type="ordered locus">bpr_I1137</name>
</gene>
<keyword evidence="1" id="KW-0472">Membrane</keyword>
<accession>E0S252</accession>
<dbReference type="STRING" id="515622.bpr_I1137"/>
<dbReference type="GO" id="GO:0006508">
    <property type="term" value="P:proteolysis"/>
    <property type="evidence" value="ECO:0007669"/>
    <property type="project" value="UniProtKB-KW"/>
</dbReference>
<feature type="domain" description="CAAX prenyl protease 2/Lysostaphin resistance protein A-like" evidence="2">
    <location>
        <begin position="118"/>
        <end position="204"/>
    </location>
</feature>
<dbReference type="AlphaFoldDB" id="E0S252"/>
<feature type="transmembrane region" description="Helical" evidence="1">
    <location>
        <begin position="73"/>
        <end position="90"/>
    </location>
</feature>
<keyword evidence="3" id="KW-0645">Protease</keyword>
<dbReference type="KEGG" id="bpb:bpr_I1137"/>
<dbReference type="eggNOG" id="COG1266">
    <property type="taxonomic scope" value="Bacteria"/>
</dbReference>
<dbReference type="GO" id="GO:0004175">
    <property type="term" value="F:endopeptidase activity"/>
    <property type="evidence" value="ECO:0007669"/>
    <property type="project" value="UniProtKB-ARBA"/>
</dbReference>
<dbReference type="HOGENOM" id="CLU_113244_0_0_9"/>
<proteinExistence type="predicted"/>
<organism evidence="3 4">
    <name type="scientific">Butyrivibrio proteoclasticus (strain ATCC 51982 / DSM 14932 / B316)</name>
    <name type="common">Clostridium proteoclasticum</name>
    <dbReference type="NCBI Taxonomy" id="515622"/>
    <lineage>
        <taxon>Bacteria</taxon>
        <taxon>Bacillati</taxon>
        <taxon>Bacillota</taxon>
        <taxon>Clostridia</taxon>
        <taxon>Lachnospirales</taxon>
        <taxon>Lachnospiraceae</taxon>
        <taxon>Butyrivibrio</taxon>
    </lineage>
</organism>
<keyword evidence="1" id="KW-0812">Transmembrane</keyword>
<protein>
    <submittedName>
        <fullName evidence="3">CAAX amino terminal protease family protein</fullName>
    </submittedName>
</protein>
<feature type="transmembrane region" description="Helical" evidence="1">
    <location>
        <begin position="12"/>
        <end position="31"/>
    </location>
</feature>
<name>E0S252_BUTPB</name>
<dbReference type="Pfam" id="PF02517">
    <property type="entry name" value="Rce1-like"/>
    <property type="match status" value="1"/>
</dbReference>